<proteinExistence type="predicted"/>
<sequence length="191" mass="19891">MVLLLVAGLGAGAGLGVVAGGLTAGPLRHWTERFGQHDTAQGSDFVRFEGAGGDTAQDRGSLHRHGYDDEQGYPLEGSGEDFAYASPPGAPAFQQAPPPDQMMVLRGPDGSYRPMGWADRDDLGDDRDDNAYAPPAFRQRQFTPTPQALPLSRSPAARLPASPPLDDAAAAAAARARAAADDVTAAEHATS</sequence>
<evidence type="ECO:0000313" key="2">
    <source>
        <dbReference type="EMBL" id="MFC0687100.1"/>
    </source>
</evidence>
<comment type="caution">
    <text evidence="2">The sequence shown here is derived from an EMBL/GenBank/DDBJ whole genome shotgun (WGS) entry which is preliminary data.</text>
</comment>
<organism evidence="2 3">
    <name type="scientific">Novosphingobium clariflavum</name>
    <dbReference type="NCBI Taxonomy" id="2029884"/>
    <lineage>
        <taxon>Bacteria</taxon>
        <taxon>Pseudomonadati</taxon>
        <taxon>Pseudomonadota</taxon>
        <taxon>Alphaproteobacteria</taxon>
        <taxon>Sphingomonadales</taxon>
        <taxon>Sphingomonadaceae</taxon>
        <taxon>Novosphingobium</taxon>
    </lineage>
</organism>
<protein>
    <submittedName>
        <fullName evidence="2">Uncharacterized protein</fullName>
    </submittedName>
</protein>
<feature type="compositionally biased region" description="Low complexity" evidence="1">
    <location>
        <begin position="148"/>
        <end position="173"/>
    </location>
</feature>
<accession>A0ABV6SCW7</accession>
<feature type="compositionally biased region" description="Basic and acidic residues" evidence="1">
    <location>
        <begin position="56"/>
        <end position="68"/>
    </location>
</feature>
<name>A0ABV6SCW7_9SPHN</name>
<dbReference type="Proteomes" id="UP001589858">
    <property type="component" value="Unassembled WGS sequence"/>
</dbReference>
<evidence type="ECO:0000256" key="1">
    <source>
        <dbReference type="SAM" id="MobiDB-lite"/>
    </source>
</evidence>
<reference evidence="2 3" key="1">
    <citation type="submission" date="2024-09" db="EMBL/GenBank/DDBJ databases">
        <authorList>
            <person name="Sun Q."/>
            <person name="Mori K."/>
        </authorList>
    </citation>
    <scope>NUCLEOTIDE SEQUENCE [LARGE SCALE GENOMIC DNA]</scope>
    <source>
        <strain evidence="2 3">CICC 11035S</strain>
    </source>
</reference>
<feature type="region of interest" description="Disordered" evidence="1">
    <location>
        <begin position="85"/>
        <end position="173"/>
    </location>
</feature>
<feature type="region of interest" description="Disordered" evidence="1">
    <location>
        <begin position="51"/>
        <end position="73"/>
    </location>
</feature>
<dbReference type="RefSeq" id="WP_267221178.1">
    <property type="nucleotide sequence ID" value="NZ_JAPCWC010000009.1"/>
</dbReference>
<evidence type="ECO:0000313" key="3">
    <source>
        <dbReference type="Proteomes" id="UP001589858"/>
    </source>
</evidence>
<dbReference type="EMBL" id="JBHLTM010000081">
    <property type="protein sequence ID" value="MFC0687100.1"/>
    <property type="molecule type" value="Genomic_DNA"/>
</dbReference>
<gene>
    <name evidence="2" type="ORF">ACFFF8_21170</name>
</gene>
<keyword evidence="3" id="KW-1185">Reference proteome</keyword>